<organism evidence="2 3">
    <name type="scientific">Pristionchus fissidentatus</name>
    <dbReference type="NCBI Taxonomy" id="1538716"/>
    <lineage>
        <taxon>Eukaryota</taxon>
        <taxon>Metazoa</taxon>
        <taxon>Ecdysozoa</taxon>
        <taxon>Nematoda</taxon>
        <taxon>Chromadorea</taxon>
        <taxon>Rhabditida</taxon>
        <taxon>Rhabditina</taxon>
        <taxon>Diplogasteromorpha</taxon>
        <taxon>Diplogasteroidea</taxon>
        <taxon>Neodiplogasteridae</taxon>
        <taxon>Pristionchus</taxon>
    </lineage>
</organism>
<dbReference type="EMBL" id="BTSY01000003">
    <property type="protein sequence ID" value="GMT17398.1"/>
    <property type="molecule type" value="Genomic_DNA"/>
</dbReference>
<protein>
    <submittedName>
        <fullName evidence="2">Uncharacterized protein</fullName>
    </submittedName>
</protein>
<comment type="caution">
    <text evidence="2">The sequence shown here is derived from an EMBL/GenBank/DDBJ whole genome shotgun (WGS) entry which is preliminary data.</text>
</comment>
<keyword evidence="3" id="KW-1185">Reference proteome</keyword>
<feature type="compositionally biased region" description="Basic residues" evidence="1">
    <location>
        <begin position="196"/>
        <end position="206"/>
    </location>
</feature>
<evidence type="ECO:0000313" key="2">
    <source>
        <dbReference type="EMBL" id="GMT17398.1"/>
    </source>
</evidence>
<feature type="region of interest" description="Disordered" evidence="1">
    <location>
        <begin position="136"/>
        <end position="273"/>
    </location>
</feature>
<feature type="region of interest" description="Disordered" evidence="1">
    <location>
        <begin position="1"/>
        <end position="99"/>
    </location>
</feature>
<name>A0AAV5VGK8_9BILA</name>
<accession>A0AAV5VGK8</accession>
<gene>
    <name evidence="2" type="ORF">PFISCL1PPCAC_8695</name>
</gene>
<feature type="compositionally biased region" description="Basic and acidic residues" evidence="1">
    <location>
        <begin position="157"/>
        <end position="195"/>
    </location>
</feature>
<sequence length="295" mass="32280">TKRQKIARRRSDDVKKRKEEKDEETREAVEMEECDNGEGGEIKILPSPSTSTGSLMGRGAADWRTTVACPHSAHSGGGGGGGEERDEESDAYERNESRLVRPLEGVYCASFDDGKSTVAPPLLPSITGRTLLLHTAGSSGSTALSPCEVHSQYGRGGRRDDQSGDNEKKHNEHSGDGMEERREGMGEKSGRDERTKKYREGKRRTIRGGEGDPTSVHSSSKNEGGGEQEIEDCSSQRSIRTMSKMEEGDEDQVAQAARQEPGEDPMYPSPHLIPSIDYVTRTVDYGRTANIHKAK</sequence>
<feature type="compositionally biased region" description="Basic and acidic residues" evidence="1">
    <location>
        <begin position="9"/>
        <end position="29"/>
    </location>
</feature>
<feature type="non-terminal residue" evidence="2">
    <location>
        <position position="1"/>
    </location>
</feature>
<evidence type="ECO:0000256" key="1">
    <source>
        <dbReference type="SAM" id="MobiDB-lite"/>
    </source>
</evidence>
<dbReference type="Proteomes" id="UP001432322">
    <property type="component" value="Unassembled WGS sequence"/>
</dbReference>
<proteinExistence type="predicted"/>
<reference evidence="2" key="1">
    <citation type="submission" date="2023-10" db="EMBL/GenBank/DDBJ databases">
        <title>Genome assembly of Pristionchus species.</title>
        <authorList>
            <person name="Yoshida K."/>
            <person name="Sommer R.J."/>
        </authorList>
    </citation>
    <scope>NUCLEOTIDE SEQUENCE</scope>
    <source>
        <strain evidence="2">RS5133</strain>
    </source>
</reference>
<evidence type="ECO:0000313" key="3">
    <source>
        <dbReference type="Proteomes" id="UP001432322"/>
    </source>
</evidence>
<feature type="non-terminal residue" evidence="2">
    <location>
        <position position="295"/>
    </location>
</feature>
<dbReference type="AlphaFoldDB" id="A0AAV5VGK8"/>